<protein>
    <submittedName>
        <fullName evidence="4">Tetratricopeptide repeat protein</fullName>
    </submittedName>
</protein>
<feature type="repeat" description="TPR" evidence="3">
    <location>
        <begin position="72"/>
        <end position="105"/>
    </location>
</feature>
<evidence type="ECO:0000256" key="1">
    <source>
        <dbReference type="ARBA" id="ARBA00022737"/>
    </source>
</evidence>
<organism evidence="4 5">
    <name type="scientific">Azospirillum doebereinerae</name>
    <dbReference type="NCBI Taxonomy" id="92933"/>
    <lineage>
        <taxon>Bacteria</taxon>
        <taxon>Pseudomonadati</taxon>
        <taxon>Pseudomonadota</taxon>
        <taxon>Alphaproteobacteria</taxon>
        <taxon>Rhodospirillales</taxon>
        <taxon>Azospirillaceae</taxon>
        <taxon>Azospirillum</taxon>
    </lineage>
</organism>
<evidence type="ECO:0000256" key="3">
    <source>
        <dbReference type="PROSITE-ProRule" id="PRU00339"/>
    </source>
</evidence>
<keyword evidence="1" id="KW-0677">Repeat</keyword>
<dbReference type="Gene3D" id="1.25.40.10">
    <property type="entry name" value="Tetratricopeptide repeat domain"/>
    <property type="match status" value="2"/>
</dbReference>
<keyword evidence="2 3" id="KW-0802">TPR repeat</keyword>
<name>A0A3S0X8G3_9PROT</name>
<evidence type="ECO:0000313" key="5">
    <source>
        <dbReference type="Proteomes" id="UP000280346"/>
    </source>
</evidence>
<dbReference type="SMART" id="SM00028">
    <property type="entry name" value="TPR"/>
    <property type="match status" value="4"/>
</dbReference>
<dbReference type="InterPro" id="IPR052346">
    <property type="entry name" value="O-mannosyl-transferase_TMTC"/>
</dbReference>
<gene>
    <name evidence="4" type="ORF">EJ913_24105</name>
</gene>
<accession>A0A3S0X8G3</accession>
<dbReference type="OrthoDB" id="7329378at2"/>
<sequence length="593" mass="64665">MATVSEALHIAVGLHRRQDFAQAAKIYQDIIAAAPMVADAWHLLGLLLHQTGQHADGIACIQAAIQRDRCYANYYDSLGSAYRALPDTALAAASHRLAIALEPDNRKPYANLGNALRDHGVMEAAERAYRRAARLDPTHGAALIPLAACLTALGRGGEAARVHRIGVALTPDLSLALDAWAKACLADGGAPDVAERLCKRLNAADPGNPERIHNLGLAKLTASTLLTAHLSEAARLVDCGKIRAALDLFKTAGLRHGHGNALRNYFGTALLAIQSGVIDEPVLDSVVATALPHLAANPGDINAVAVVCYALYRRGKLAVASRFFRKFSRHPSSTGEADAFERFWTMVQGEPRFFATLAAYEPRLLQRRMHHVLAPPRPDAGPIILAGCDEGYWRRFGVAFLASWEERAPSCALHVHLINPSGETRAELERLHAARPAKLSASCEIFDDAGLSNHQRVTYYTCARFAVAERLLREAGVPVVQVDIDATFDADPGAAMAAWPGWDISIMRDKRGRGPMRDFLAGFMAFNATEGGHGFLDLVLRYIGWHFDRGLVFWGLDQAAPYCVFDHLKGTGRAPATVWHDFERFPFLHFLKK</sequence>
<dbReference type="Pfam" id="PF13181">
    <property type="entry name" value="TPR_8"/>
    <property type="match status" value="2"/>
</dbReference>
<evidence type="ECO:0000313" key="4">
    <source>
        <dbReference type="EMBL" id="RUQ66129.1"/>
    </source>
</evidence>
<keyword evidence="5" id="KW-1185">Reference proteome</keyword>
<comment type="caution">
    <text evidence="4">The sequence shown here is derived from an EMBL/GenBank/DDBJ whole genome shotgun (WGS) entry which is preliminary data.</text>
</comment>
<dbReference type="InterPro" id="IPR019734">
    <property type="entry name" value="TPR_rpt"/>
</dbReference>
<reference evidence="4 5" key="1">
    <citation type="submission" date="2018-12" db="EMBL/GenBank/DDBJ databases">
        <authorList>
            <person name="Yang Y."/>
        </authorList>
    </citation>
    <scope>NUCLEOTIDE SEQUENCE [LARGE SCALE GENOMIC DNA]</scope>
    <source>
        <strain evidence="4 5">GSF71</strain>
    </source>
</reference>
<dbReference type="SUPFAM" id="SSF48452">
    <property type="entry name" value="TPR-like"/>
    <property type="match status" value="1"/>
</dbReference>
<proteinExistence type="predicted"/>
<dbReference type="PANTHER" id="PTHR44227">
    <property type="match status" value="1"/>
</dbReference>
<dbReference type="EMBL" id="RZIJ01000023">
    <property type="protein sequence ID" value="RUQ66129.1"/>
    <property type="molecule type" value="Genomic_DNA"/>
</dbReference>
<dbReference type="PROSITE" id="PS50005">
    <property type="entry name" value="TPR"/>
    <property type="match status" value="2"/>
</dbReference>
<evidence type="ECO:0000256" key="2">
    <source>
        <dbReference type="ARBA" id="ARBA00022803"/>
    </source>
</evidence>
<dbReference type="AlphaFoldDB" id="A0A3S0X8G3"/>
<dbReference type="InterPro" id="IPR011990">
    <property type="entry name" value="TPR-like_helical_dom_sf"/>
</dbReference>
<dbReference type="Proteomes" id="UP000280346">
    <property type="component" value="Unassembled WGS sequence"/>
</dbReference>
<feature type="repeat" description="TPR" evidence="3">
    <location>
        <begin position="106"/>
        <end position="139"/>
    </location>
</feature>
<dbReference type="PANTHER" id="PTHR44227:SF3">
    <property type="entry name" value="PROTEIN O-MANNOSYL-TRANSFERASE TMTC4"/>
    <property type="match status" value="1"/>
</dbReference>